<accession>A0ABS1LJ43</accession>
<feature type="region of interest" description="Disordered" evidence="4">
    <location>
        <begin position="1"/>
        <end position="33"/>
    </location>
</feature>
<comment type="caution">
    <text evidence="6">The sequence shown here is derived from an EMBL/GenBank/DDBJ whole genome shotgun (WGS) entry which is preliminary data.</text>
</comment>
<keyword evidence="2" id="KW-0235">DNA replication</keyword>
<reference evidence="6 7" key="1">
    <citation type="journal article" date="2021" name="Arch. Microbiol.">
        <title>Myceligenerans indicum sp. nov., an actinobacterium isolated from mangrove sediment of Sundarbans, India.</title>
        <authorList>
            <person name="Asha K."/>
            <person name="Bhadury P."/>
        </authorList>
    </citation>
    <scope>NUCLEOTIDE SEQUENCE [LARGE SCALE GENOMIC DNA]</scope>
    <source>
        <strain evidence="6 7">I2</strain>
    </source>
</reference>
<evidence type="ECO:0000256" key="4">
    <source>
        <dbReference type="SAM" id="MobiDB-lite"/>
    </source>
</evidence>
<proteinExistence type="predicted"/>
<keyword evidence="6" id="KW-0269">Exonuclease</keyword>
<dbReference type="CDD" id="cd06444">
    <property type="entry name" value="DNA_pol_A"/>
    <property type="match status" value="1"/>
</dbReference>
<dbReference type="NCBIfam" id="NF011538">
    <property type="entry name" value="PRK14975.1-1"/>
    <property type="match status" value="1"/>
</dbReference>
<dbReference type="Gene3D" id="3.30.70.370">
    <property type="match status" value="1"/>
</dbReference>
<name>A0ABS1LJ43_9MICO</name>
<comment type="catalytic activity">
    <reaction evidence="3">
        <text>DNA(n) + a 2'-deoxyribonucleoside 5'-triphosphate = DNA(n+1) + diphosphate</text>
        <dbReference type="Rhea" id="RHEA:22508"/>
        <dbReference type="Rhea" id="RHEA-COMP:17339"/>
        <dbReference type="Rhea" id="RHEA-COMP:17340"/>
        <dbReference type="ChEBI" id="CHEBI:33019"/>
        <dbReference type="ChEBI" id="CHEBI:61560"/>
        <dbReference type="ChEBI" id="CHEBI:173112"/>
        <dbReference type="EC" id="2.7.7.7"/>
    </reaction>
</comment>
<dbReference type="InterPro" id="IPR002298">
    <property type="entry name" value="DNA_polymerase_A"/>
</dbReference>
<dbReference type="GO" id="GO:0004527">
    <property type="term" value="F:exonuclease activity"/>
    <property type="evidence" value="ECO:0007669"/>
    <property type="project" value="UniProtKB-KW"/>
</dbReference>
<dbReference type="EC" id="2.7.7.7" evidence="1"/>
<feature type="domain" description="DNA-directed DNA polymerase family A palm" evidence="5">
    <location>
        <begin position="334"/>
        <end position="593"/>
    </location>
</feature>
<dbReference type="InterPro" id="IPR001098">
    <property type="entry name" value="DNA-dir_DNA_pol_A_palm_dom"/>
</dbReference>
<keyword evidence="7" id="KW-1185">Reference proteome</keyword>
<dbReference type="EMBL" id="JABBYC010000009">
    <property type="protein sequence ID" value="MBL0886174.1"/>
    <property type="molecule type" value="Genomic_DNA"/>
</dbReference>
<feature type="compositionally biased region" description="Low complexity" evidence="4">
    <location>
        <begin position="19"/>
        <end position="29"/>
    </location>
</feature>
<dbReference type="RefSeq" id="WP_201846100.1">
    <property type="nucleotide sequence ID" value="NZ_JABBYC010000009.1"/>
</dbReference>
<gene>
    <name evidence="6" type="ORF">HGK34_07805</name>
</gene>
<dbReference type="PANTHER" id="PTHR10133:SF27">
    <property type="entry name" value="DNA POLYMERASE NU"/>
    <property type="match status" value="1"/>
</dbReference>
<dbReference type="Proteomes" id="UP000675409">
    <property type="component" value="Unassembled WGS sequence"/>
</dbReference>
<evidence type="ECO:0000259" key="5">
    <source>
        <dbReference type="SMART" id="SM00482"/>
    </source>
</evidence>
<protein>
    <recommendedName>
        <fullName evidence="1">DNA-directed DNA polymerase</fullName>
        <ecNumber evidence="1">2.7.7.7</ecNumber>
    </recommendedName>
</protein>
<dbReference type="Pfam" id="PF00476">
    <property type="entry name" value="DNA_pol_A"/>
    <property type="match status" value="1"/>
</dbReference>
<evidence type="ECO:0000256" key="3">
    <source>
        <dbReference type="ARBA" id="ARBA00049244"/>
    </source>
</evidence>
<sequence length="635" mass="65738">MILSGAGGPRAAVARLPEPGEAVADDGAPAAPPRWTWDDTNRWYPRLLSDGVRVERAHDLRLAHTILRSSALTADTALAGAPRGPWDDLPPTSPPQAGGAAAAAEPAALFDLDTLAQGTPGGSASGDAARGHGESRGRAGALGDPGQVPDVAGGLDPVAELAAQLDAIASSGDPGRLRLLVAAESAGALAAAEMHHAGLPWRGDVHDAILTEVLGPRPRPGARPEKLEALAERVREALDAPPTLNPDSHPDLLRAMEYAGVGARSLRKWELEKLDHPVIAPLLEYKSLYRLFTANGWTWLDTWAPNGRFRMEYVVGGVVTGRWASTGGGALQLPHSVRRAVVADPGWTFVVADAAQLEPRVLAGLAGDEQMAAAGQGAAGDETTGVDMYAGMVAAGVVGTRQEAKIGMLGAMYGGTTGASAQVMPRLAKAFPRAIDLVERAARAGERGEVVTTWLGRSSPPPGSAWADAQARAFAAGPGDDAEAGRRARSQTRAWGRFTRNFVVQGTAAEWALCWIASLRRRLWALGEAPDAPVLGTGLGPRDVAGGEVHGAASGAGSAVAAGGAGTPEPFARRPHLVYFLHDEVVVHTPAGLAEVVAHEVRAAADEAGRLLFGGFPVTFPLSVAVVDSYADAKD</sequence>
<organism evidence="6 7">
    <name type="scientific">Myceligenerans indicum</name>
    <dbReference type="NCBI Taxonomy" id="2593663"/>
    <lineage>
        <taxon>Bacteria</taxon>
        <taxon>Bacillati</taxon>
        <taxon>Actinomycetota</taxon>
        <taxon>Actinomycetes</taxon>
        <taxon>Micrococcales</taxon>
        <taxon>Promicromonosporaceae</taxon>
        <taxon>Myceligenerans</taxon>
    </lineage>
</organism>
<dbReference type="PANTHER" id="PTHR10133">
    <property type="entry name" value="DNA POLYMERASE I"/>
    <property type="match status" value="1"/>
</dbReference>
<feature type="region of interest" description="Disordered" evidence="4">
    <location>
        <begin position="78"/>
        <end position="154"/>
    </location>
</feature>
<feature type="compositionally biased region" description="Low complexity" evidence="4">
    <location>
        <begin position="95"/>
        <end position="108"/>
    </location>
</feature>
<keyword evidence="6" id="KW-0378">Hydrolase</keyword>
<evidence type="ECO:0000313" key="7">
    <source>
        <dbReference type="Proteomes" id="UP000675409"/>
    </source>
</evidence>
<dbReference type="InterPro" id="IPR043502">
    <property type="entry name" value="DNA/RNA_pol_sf"/>
</dbReference>
<keyword evidence="6" id="KW-0540">Nuclease</keyword>
<evidence type="ECO:0000256" key="1">
    <source>
        <dbReference type="ARBA" id="ARBA00012417"/>
    </source>
</evidence>
<evidence type="ECO:0000256" key="2">
    <source>
        <dbReference type="ARBA" id="ARBA00022705"/>
    </source>
</evidence>
<dbReference type="Gene3D" id="1.10.150.20">
    <property type="entry name" value="5' to 3' exonuclease, C-terminal subdomain"/>
    <property type="match status" value="1"/>
</dbReference>
<dbReference type="PRINTS" id="PR00868">
    <property type="entry name" value="DNAPOLI"/>
</dbReference>
<evidence type="ECO:0000313" key="6">
    <source>
        <dbReference type="EMBL" id="MBL0886174.1"/>
    </source>
</evidence>
<dbReference type="SMART" id="SM00482">
    <property type="entry name" value="POLAc"/>
    <property type="match status" value="1"/>
</dbReference>
<dbReference type="SUPFAM" id="SSF56672">
    <property type="entry name" value="DNA/RNA polymerases"/>
    <property type="match status" value="1"/>
</dbReference>